<dbReference type="GO" id="GO:0030170">
    <property type="term" value="F:pyridoxal phosphate binding"/>
    <property type="evidence" value="ECO:0007669"/>
    <property type="project" value="InterPro"/>
</dbReference>
<dbReference type="AlphaFoldDB" id="A0A1J5TUV6"/>
<evidence type="ECO:0000259" key="8">
    <source>
        <dbReference type="Pfam" id="PF00155"/>
    </source>
</evidence>
<comment type="caution">
    <text evidence="9">The sequence shown here is derived from an EMBL/GenBank/DDBJ whole genome shotgun (WGS) entry which is preliminary data.</text>
</comment>
<evidence type="ECO:0000256" key="4">
    <source>
        <dbReference type="ARBA" id="ARBA00022679"/>
    </source>
</evidence>
<accession>A0A1J5TUV6</accession>
<evidence type="ECO:0000256" key="5">
    <source>
        <dbReference type="ARBA" id="ARBA00022898"/>
    </source>
</evidence>
<keyword evidence="6" id="KW-0368">Histidine biosynthesis</keyword>
<dbReference type="InterPro" id="IPR015421">
    <property type="entry name" value="PyrdxlP-dep_Trfase_major"/>
</dbReference>
<proteinExistence type="inferred from homology"/>
<dbReference type="InterPro" id="IPR015422">
    <property type="entry name" value="PyrdxlP-dep_Trfase_small"/>
</dbReference>
<comment type="pathway">
    <text evidence="7">Amino-acid biosynthesis.</text>
</comment>
<dbReference type="NCBIfam" id="TIGR01141">
    <property type="entry name" value="hisC"/>
    <property type="match status" value="1"/>
</dbReference>
<evidence type="ECO:0000256" key="7">
    <source>
        <dbReference type="ARBA" id="ARBA00029440"/>
    </source>
</evidence>
<dbReference type="PANTHER" id="PTHR42885">
    <property type="entry name" value="HISTIDINOL-PHOSPHATE AMINOTRANSFERASE-RELATED"/>
    <property type="match status" value="1"/>
</dbReference>
<dbReference type="Gene3D" id="3.90.1150.10">
    <property type="entry name" value="Aspartate Aminotransferase, domain 1"/>
    <property type="match status" value="1"/>
</dbReference>
<comment type="cofactor">
    <cofactor evidence="1">
        <name>pyridoxal 5'-phosphate</name>
        <dbReference type="ChEBI" id="CHEBI:597326"/>
    </cofactor>
</comment>
<dbReference type="EMBL" id="MLJW01000008">
    <property type="protein sequence ID" value="OIR15870.1"/>
    <property type="molecule type" value="Genomic_DNA"/>
</dbReference>
<dbReference type="SUPFAM" id="SSF53383">
    <property type="entry name" value="PLP-dependent transferases"/>
    <property type="match status" value="1"/>
</dbReference>
<gene>
    <name evidence="9" type="primary">hisC2_2</name>
    <name evidence="9" type="ORF">GALL_33710</name>
</gene>
<evidence type="ECO:0000256" key="2">
    <source>
        <dbReference type="ARBA" id="ARBA00022576"/>
    </source>
</evidence>
<evidence type="ECO:0000256" key="6">
    <source>
        <dbReference type="ARBA" id="ARBA00023102"/>
    </source>
</evidence>
<keyword evidence="3" id="KW-0028">Amino-acid biosynthesis</keyword>
<dbReference type="InterPro" id="IPR005861">
    <property type="entry name" value="HisP_aminotrans"/>
</dbReference>
<dbReference type="Gene3D" id="3.40.640.10">
    <property type="entry name" value="Type I PLP-dependent aspartate aminotransferase-like (Major domain)"/>
    <property type="match status" value="1"/>
</dbReference>
<evidence type="ECO:0000313" key="9">
    <source>
        <dbReference type="EMBL" id="OIR15870.1"/>
    </source>
</evidence>
<keyword evidence="4 9" id="KW-0808">Transferase</keyword>
<evidence type="ECO:0000256" key="3">
    <source>
        <dbReference type="ARBA" id="ARBA00022605"/>
    </source>
</evidence>
<reference evidence="9" key="1">
    <citation type="submission" date="2016-10" db="EMBL/GenBank/DDBJ databases">
        <title>Sequence of Gallionella enrichment culture.</title>
        <authorList>
            <person name="Poehlein A."/>
            <person name="Muehling M."/>
            <person name="Daniel R."/>
        </authorList>
    </citation>
    <scope>NUCLEOTIDE SEQUENCE</scope>
</reference>
<dbReference type="Pfam" id="PF00155">
    <property type="entry name" value="Aminotran_1_2"/>
    <property type="match status" value="1"/>
</dbReference>
<dbReference type="InterPro" id="IPR004839">
    <property type="entry name" value="Aminotransferase_I/II_large"/>
</dbReference>
<protein>
    <submittedName>
        <fullName evidence="9">Histidinol-phosphate aminotransferase 2</fullName>
        <ecNumber evidence="9">2.6.1.9</ecNumber>
    </submittedName>
</protein>
<dbReference type="InterPro" id="IPR015424">
    <property type="entry name" value="PyrdxlP-dep_Trfase"/>
</dbReference>
<dbReference type="PANTHER" id="PTHR42885:SF2">
    <property type="entry name" value="HISTIDINOL-PHOSPHATE AMINOTRANSFERASE"/>
    <property type="match status" value="1"/>
</dbReference>
<feature type="domain" description="Aminotransferase class I/classII large" evidence="8">
    <location>
        <begin position="32"/>
        <end position="356"/>
    </location>
</feature>
<dbReference type="GO" id="GO:0000105">
    <property type="term" value="P:L-histidine biosynthetic process"/>
    <property type="evidence" value="ECO:0007669"/>
    <property type="project" value="UniProtKB-KW"/>
</dbReference>
<keyword evidence="2 9" id="KW-0032">Aminotransferase</keyword>
<dbReference type="EC" id="2.6.1.9" evidence="9"/>
<sequence length="364" mass="39781">MSSVRSVVTPENLLRPEVLALHAYHVPPAGGMIKLDAMENPYLLPQTLRDEIARLVADAEINRYPDAAARELKAAICKVTNLLPGMDILLGNGSDEIIQLLALAVARPGAVLLSVEPSFVMYKMISIFAGMRYVGVPLTEDFSLDLQATLDAVKREQPALVFLAYPNNPTGNLFDADAVRQIIQAAPGLVVMDEAYYAFASDSFIPHLPDYDNLLVMRTFSKLGMAGLRLGFLAGSAAWLSQLEKLRLPYNVGVLPQLVATRLLEHHDVLLTQAEDIKLERARLLAALDAISGVRAYPSAANFILFRVEKATQIFEGLKRHGVLIKNLNGGHPALIDCLRVTVGTPVENRKFIAALQDVINQLA</sequence>
<dbReference type="CDD" id="cd00609">
    <property type="entry name" value="AAT_like"/>
    <property type="match status" value="1"/>
</dbReference>
<organism evidence="9">
    <name type="scientific">mine drainage metagenome</name>
    <dbReference type="NCBI Taxonomy" id="410659"/>
    <lineage>
        <taxon>unclassified sequences</taxon>
        <taxon>metagenomes</taxon>
        <taxon>ecological metagenomes</taxon>
    </lineage>
</organism>
<name>A0A1J5TUV6_9ZZZZ</name>
<dbReference type="HAMAP" id="MF_01023">
    <property type="entry name" value="HisC_aminotrans_2"/>
    <property type="match status" value="1"/>
</dbReference>
<evidence type="ECO:0000256" key="1">
    <source>
        <dbReference type="ARBA" id="ARBA00001933"/>
    </source>
</evidence>
<keyword evidence="5" id="KW-0663">Pyridoxal phosphate</keyword>
<dbReference type="GO" id="GO:0004400">
    <property type="term" value="F:histidinol-phosphate transaminase activity"/>
    <property type="evidence" value="ECO:0007669"/>
    <property type="project" value="UniProtKB-EC"/>
</dbReference>